<evidence type="ECO:0000313" key="7">
    <source>
        <dbReference type="Proteomes" id="UP000663629"/>
    </source>
</evidence>
<keyword evidence="7" id="KW-1185">Reference proteome</keyword>
<evidence type="ECO:0000256" key="1">
    <source>
        <dbReference type="ARBA" id="ARBA00009437"/>
    </source>
</evidence>
<protein>
    <submittedName>
        <fullName evidence="6">LysR family transcriptional regulator</fullName>
    </submittedName>
</protein>
<dbReference type="Pfam" id="PF00126">
    <property type="entry name" value="HTH_1"/>
    <property type="match status" value="1"/>
</dbReference>
<dbReference type="InterPro" id="IPR036390">
    <property type="entry name" value="WH_DNA-bd_sf"/>
</dbReference>
<dbReference type="SUPFAM" id="SSF53850">
    <property type="entry name" value="Periplasmic binding protein-like II"/>
    <property type="match status" value="1"/>
</dbReference>
<evidence type="ECO:0000256" key="4">
    <source>
        <dbReference type="ARBA" id="ARBA00023163"/>
    </source>
</evidence>
<gene>
    <name evidence="6" type="ORF">JWJ88_19115</name>
</gene>
<dbReference type="PANTHER" id="PTHR30419:SF31">
    <property type="entry name" value="BLR3139 PROTEIN"/>
    <property type="match status" value="1"/>
</dbReference>
<dbReference type="PANTHER" id="PTHR30419">
    <property type="entry name" value="HTH-TYPE TRANSCRIPTIONAL REGULATOR YBHD"/>
    <property type="match status" value="1"/>
</dbReference>
<keyword evidence="2" id="KW-0805">Transcription regulation</keyword>
<dbReference type="PROSITE" id="PS50931">
    <property type="entry name" value="HTH_LYSR"/>
    <property type="match status" value="1"/>
</dbReference>
<accession>A0ABX7JLD4</accession>
<dbReference type="InterPro" id="IPR000847">
    <property type="entry name" value="LysR_HTH_N"/>
</dbReference>
<reference evidence="6 7" key="1">
    <citation type="submission" date="2021-02" db="EMBL/GenBank/DDBJ databases">
        <title>Paracoccus methylovroum sp.nov., a new methanol and methylamine utilizing methylotrophic denitrifer.</title>
        <authorList>
            <person name="Timsy T."/>
            <person name="Behrendt U."/>
            <person name="Ulrich A."/>
            <person name="Spanner T."/>
            <person name="Foesel B.U."/>
            <person name="Horn M.A."/>
            <person name="Kolb S."/>
        </authorList>
    </citation>
    <scope>NUCLEOTIDE SEQUENCE [LARGE SCALE GENOMIC DNA]</scope>
    <source>
        <strain evidence="6 7">H4-D09</strain>
    </source>
</reference>
<feature type="domain" description="HTH lysR-type" evidence="5">
    <location>
        <begin position="1"/>
        <end position="58"/>
    </location>
</feature>
<evidence type="ECO:0000313" key="6">
    <source>
        <dbReference type="EMBL" id="QRZ15055.1"/>
    </source>
</evidence>
<keyword evidence="3" id="KW-0238">DNA-binding</keyword>
<keyword evidence="4" id="KW-0804">Transcription</keyword>
<dbReference type="EMBL" id="CP070371">
    <property type="protein sequence ID" value="QRZ15055.1"/>
    <property type="molecule type" value="Genomic_DNA"/>
</dbReference>
<dbReference type="PRINTS" id="PR00039">
    <property type="entry name" value="HTHLYSR"/>
</dbReference>
<dbReference type="Pfam" id="PF03466">
    <property type="entry name" value="LysR_substrate"/>
    <property type="match status" value="1"/>
</dbReference>
<dbReference type="CDD" id="cd05466">
    <property type="entry name" value="PBP2_LTTR_substrate"/>
    <property type="match status" value="1"/>
</dbReference>
<dbReference type="SUPFAM" id="SSF46785">
    <property type="entry name" value="Winged helix' DNA-binding domain"/>
    <property type="match status" value="1"/>
</dbReference>
<evidence type="ECO:0000256" key="2">
    <source>
        <dbReference type="ARBA" id="ARBA00023015"/>
    </source>
</evidence>
<dbReference type="Proteomes" id="UP000663629">
    <property type="component" value="Chromosome 2"/>
</dbReference>
<dbReference type="RefSeq" id="WP_205296016.1">
    <property type="nucleotide sequence ID" value="NZ_CP070371.1"/>
</dbReference>
<dbReference type="Gene3D" id="3.40.190.290">
    <property type="match status" value="1"/>
</dbReference>
<dbReference type="InterPro" id="IPR050950">
    <property type="entry name" value="HTH-type_LysR_regulators"/>
</dbReference>
<dbReference type="InterPro" id="IPR005119">
    <property type="entry name" value="LysR_subst-bd"/>
</dbReference>
<evidence type="ECO:0000256" key="3">
    <source>
        <dbReference type="ARBA" id="ARBA00023125"/>
    </source>
</evidence>
<organism evidence="6 7">
    <name type="scientific">Paracoccus methylovorus</name>
    <dbReference type="NCBI Taxonomy" id="2812658"/>
    <lineage>
        <taxon>Bacteria</taxon>
        <taxon>Pseudomonadati</taxon>
        <taxon>Pseudomonadota</taxon>
        <taxon>Alphaproteobacteria</taxon>
        <taxon>Rhodobacterales</taxon>
        <taxon>Paracoccaceae</taxon>
        <taxon>Paracoccus</taxon>
    </lineage>
</organism>
<dbReference type="InterPro" id="IPR036388">
    <property type="entry name" value="WH-like_DNA-bd_sf"/>
</dbReference>
<evidence type="ECO:0000259" key="5">
    <source>
        <dbReference type="PROSITE" id="PS50931"/>
    </source>
</evidence>
<comment type="similarity">
    <text evidence="1">Belongs to the LysR transcriptional regulatory family.</text>
</comment>
<dbReference type="Gene3D" id="1.10.10.10">
    <property type="entry name" value="Winged helix-like DNA-binding domain superfamily/Winged helix DNA-binding domain"/>
    <property type="match status" value="1"/>
</dbReference>
<proteinExistence type="inferred from homology"/>
<sequence>MLIRHLDFFITLTEEQHFGRAAELCGVSQPALSLAIRKLEEDLGATLVLRGKRFMGLTAEGQKVMTWGRQILADYGHLRDDLVGRRKGGLTGRLRLGVIAPAMPLVPLISTRFEARNPMARIAIQLMSPPEIATGIRQFDLDGGFTWLEGRPPADIFTQPLRPEHALFACRKDHPFAPDPTVPWRDAVTQPLCVAEGDIAAHLEARNIRPAITCASLDGVLAHLRAGLWCAIVPAGFGALLAPCDEIVLRDLDDGGPQKKLGIILMKRDPQSPMVQALQDCIASLNEDGSLAAL</sequence>
<name>A0ABX7JLD4_9RHOB</name>